<dbReference type="CDD" id="cd03251">
    <property type="entry name" value="ABCC_MsbA"/>
    <property type="match status" value="1"/>
</dbReference>
<evidence type="ECO:0000256" key="2">
    <source>
        <dbReference type="ARBA" id="ARBA00005417"/>
    </source>
</evidence>
<organism evidence="11 12">
    <name type="scientific">Salimicrobium flavidum</name>
    <dbReference type="NCBI Taxonomy" id="570947"/>
    <lineage>
        <taxon>Bacteria</taxon>
        <taxon>Bacillati</taxon>
        <taxon>Bacillota</taxon>
        <taxon>Bacilli</taxon>
        <taxon>Bacillales</taxon>
        <taxon>Bacillaceae</taxon>
        <taxon>Salimicrobium</taxon>
    </lineage>
</organism>
<dbReference type="Pfam" id="PF00005">
    <property type="entry name" value="ABC_tran"/>
    <property type="match status" value="1"/>
</dbReference>
<dbReference type="RefSeq" id="WP_076559018.1">
    <property type="nucleotide sequence ID" value="NZ_FTOC01000006.1"/>
</dbReference>
<gene>
    <name evidence="11" type="ORF">SAMN05421687_1069</name>
</gene>
<dbReference type="GO" id="GO:0015421">
    <property type="term" value="F:ABC-type oligopeptide transporter activity"/>
    <property type="evidence" value="ECO:0007669"/>
    <property type="project" value="TreeGrafter"/>
</dbReference>
<dbReference type="AlphaFoldDB" id="A0A1N7JHB0"/>
<evidence type="ECO:0000256" key="7">
    <source>
        <dbReference type="ARBA" id="ARBA00023136"/>
    </source>
</evidence>
<dbReference type="InterPro" id="IPR036640">
    <property type="entry name" value="ABC1_TM_sf"/>
</dbReference>
<keyword evidence="12" id="KW-1185">Reference proteome</keyword>
<dbReference type="GO" id="GO:0005524">
    <property type="term" value="F:ATP binding"/>
    <property type="evidence" value="ECO:0007669"/>
    <property type="project" value="UniProtKB-KW"/>
</dbReference>
<name>A0A1N7JHB0_9BACI</name>
<sequence>MDSIKRYMVFVAPYKWKILLTILIGVIKFGIPLLLPLISKYVIDDIIGSESMAQSEKVDQLLWIMGGALFLFLVVRPPVEYLRQYFAQWIGSNVLYDIRDKLFDHIQRLSLKFYSKTKSGEIISRVIYDVEQTKNFVITGLMNIWLDMVTILIAVIIMLTMNVWLTLVAVALFPLYGFAVKYFYSRLRTLTSDRSQALAEVQGHLHERVQGVPVTRSFALEGYEHQQFDERNSNFLDKAIRHTNWNAYTYSVTYTITDLAPLLLIASAGYLVITGSVTVGTMVAFVGYMDLVYGPLRRLVNSATVLTQSIASMDRVFEFLDEPYDIKDKKNAQEVTSVDGKVTFDHVSFRYEEEEAPVLEDVTLHVDRGETIAFVGMSGGGKSTLISLIPRFYDVTGGRILVDDTDIRDVQVRSLRDQIGMVLQDNTLFSESVAMNIKMGNPDATDEEMMEAARAANAHDFISGLPYGYDTLVGERGVKLSGGQKQRIAIARVFLKNPSILVLDEATSALDLESESLIQSALERLASERTTFIVAHRLSTITHADRIVLVENGQIAESGSHEELMAKRGHYYGLYQVQELDDVPLS</sequence>
<dbReference type="PANTHER" id="PTHR43394:SF1">
    <property type="entry name" value="ATP-BINDING CASSETTE SUB-FAMILY B MEMBER 10, MITOCHONDRIAL"/>
    <property type="match status" value="1"/>
</dbReference>
<dbReference type="InterPro" id="IPR039421">
    <property type="entry name" value="Type_1_exporter"/>
</dbReference>
<dbReference type="InterPro" id="IPR027417">
    <property type="entry name" value="P-loop_NTPase"/>
</dbReference>
<dbReference type="PROSITE" id="PS00211">
    <property type="entry name" value="ABC_TRANSPORTER_1"/>
    <property type="match status" value="1"/>
</dbReference>
<evidence type="ECO:0000256" key="4">
    <source>
        <dbReference type="ARBA" id="ARBA00022741"/>
    </source>
</evidence>
<evidence type="ECO:0000256" key="3">
    <source>
        <dbReference type="ARBA" id="ARBA00022692"/>
    </source>
</evidence>
<accession>A0A1N7JHB0</accession>
<feature type="transmembrane region" description="Helical" evidence="8">
    <location>
        <begin position="18"/>
        <end position="38"/>
    </location>
</feature>
<evidence type="ECO:0000259" key="10">
    <source>
        <dbReference type="PROSITE" id="PS50929"/>
    </source>
</evidence>
<evidence type="ECO:0000256" key="5">
    <source>
        <dbReference type="ARBA" id="ARBA00022840"/>
    </source>
</evidence>
<dbReference type="Gene3D" id="1.20.1560.10">
    <property type="entry name" value="ABC transporter type 1, transmembrane domain"/>
    <property type="match status" value="1"/>
</dbReference>
<dbReference type="PROSITE" id="PS50893">
    <property type="entry name" value="ABC_TRANSPORTER_2"/>
    <property type="match status" value="1"/>
</dbReference>
<comment type="similarity">
    <text evidence="2">Belongs to the ABC transporter superfamily.</text>
</comment>
<dbReference type="SUPFAM" id="SSF52540">
    <property type="entry name" value="P-loop containing nucleoside triphosphate hydrolases"/>
    <property type="match status" value="1"/>
</dbReference>
<dbReference type="InterPro" id="IPR003593">
    <property type="entry name" value="AAA+_ATPase"/>
</dbReference>
<dbReference type="SUPFAM" id="SSF90123">
    <property type="entry name" value="ABC transporter transmembrane region"/>
    <property type="match status" value="1"/>
</dbReference>
<dbReference type="GO" id="GO:0005886">
    <property type="term" value="C:plasma membrane"/>
    <property type="evidence" value="ECO:0007669"/>
    <property type="project" value="UniProtKB-SubCell"/>
</dbReference>
<dbReference type="Gene3D" id="3.40.50.300">
    <property type="entry name" value="P-loop containing nucleotide triphosphate hydrolases"/>
    <property type="match status" value="1"/>
</dbReference>
<evidence type="ECO:0000259" key="9">
    <source>
        <dbReference type="PROSITE" id="PS50893"/>
    </source>
</evidence>
<feature type="transmembrane region" description="Helical" evidence="8">
    <location>
        <begin position="58"/>
        <end position="75"/>
    </location>
</feature>
<keyword evidence="4" id="KW-0547">Nucleotide-binding</keyword>
<dbReference type="PANTHER" id="PTHR43394">
    <property type="entry name" value="ATP-DEPENDENT PERMEASE MDL1, MITOCHONDRIAL"/>
    <property type="match status" value="1"/>
</dbReference>
<dbReference type="GO" id="GO:0016887">
    <property type="term" value="F:ATP hydrolysis activity"/>
    <property type="evidence" value="ECO:0007669"/>
    <property type="project" value="InterPro"/>
</dbReference>
<keyword evidence="6 8" id="KW-1133">Transmembrane helix</keyword>
<feature type="domain" description="ABC transmembrane type-1" evidence="10">
    <location>
        <begin position="19"/>
        <end position="308"/>
    </location>
</feature>
<feature type="domain" description="ABC transporter" evidence="9">
    <location>
        <begin position="342"/>
        <end position="577"/>
    </location>
</feature>
<dbReference type="PROSITE" id="PS50929">
    <property type="entry name" value="ABC_TM1F"/>
    <property type="match status" value="1"/>
</dbReference>
<keyword evidence="5 11" id="KW-0067">ATP-binding</keyword>
<dbReference type="SMART" id="SM00382">
    <property type="entry name" value="AAA"/>
    <property type="match status" value="1"/>
</dbReference>
<dbReference type="Pfam" id="PF00664">
    <property type="entry name" value="ABC_membrane"/>
    <property type="match status" value="1"/>
</dbReference>
<dbReference type="Proteomes" id="UP000187608">
    <property type="component" value="Unassembled WGS sequence"/>
</dbReference>
<protein>
    <submittedName>
        <fullName evidence="11">ATP-binding cassette, subfamily B, MsbA</fullName>
    </submittedName>
</protein>
<proteinExistence type="inferred from homology"/>
<evidence type="ECO:0000313" key="11">
    <source>
        <dbReference type="EMBL" id="SIS48654.1"/>
    </source>
</evidence>
<keyword evidence="7 8" id="KW-0472">Membrane</keyword>
<reference evidence="12" key="1">
    <citation type="submission" date="2017-01" db="EMBL/GenBank/DDBJ databases">
        <authorList>
            <person name="Varghese N."/>
            <person name="Submissions S."/>
        </authorList>
    </citation>
    <scope>NUCLEOTIDE SEQUENCE [LARGE SCALE GENOMIC DNA]</scope>
    <source>
        <strain evidence="12">DSM 23127</strain>
    </source>
</reference>
<feature type="transmembrane region" description="Helical" evidence="8">
    <location>
        <begin position="163"/>
        <end position="184"/>
    </location>
</feature>
<evidence type="ECO:0000313" key="12">
    <source>
        <dbReference type="Proteomes" id="UP000187608"/>
    </source>
</evidence>
<evidence type="ECO:0000256" key="8">
    <source>
        <dbReference type="SAM" id="Phobius"/>
    </source>
</evidence>
<dbReference type="EMBL" id="FTOC01000006">
    <property type="protein sequence ID" value="SIS48654.1"/>
    <property type="molecule type" value="Genomic_DNA"/>
</dbReference>
<dbReference type="InterPro" id="IPR003439">
    <property type="entry name" value="ABC_transporter-like_ATP-bd"/>
</dbReference>
<comment type="subcellular location">
    <subcellularLocation>
        <location evidence="1">Cell membrane</location>
        <topology evidence="1">Multi-pass membrane protein</topology>
    </subcellularLocation>
</comment>
<dbReference type="FunFam" id="3.40.50.300:FF:000218">
    <property type="entry name" value="Multidrug ABC transporter ATP-binding protein"/>
    <property type="match status" value="1"/>
</dbReference>
<dbReference type="InterPro" id="IPR011527">
    <property type="entry name" value="ABC1_TM_dom"/>
</dbReference>
<dbReference type="STRING" id="570947.SAMN05421687_1069"/>
<dbReference type="InterPro" id="IPR017871">
    <property type="entry name" value="ABC_transporter-like_CS"/>
</dbReference>
<dbReference type="OrthoDB" id="9770415at2"/>
<evidence type="ECO:0000256" key="1">
    <source>
        <dbReference type="ARBA" id="ARBA00004651"/>
    </source>
</evidence>
<feature type="transmembrane region" description="Helical" evidence="8">
    <location>
        <begin position="262"/>
        <end position="289"/>
    </location>
</feature>
<keyword evidence="3 8" id="KW-0812">Transmembrane</keyword>
<dbReference type="CDD" id="cd18554">
    <property type="entry name" value="ABC_6TM_Sav1866_like"/>
    <property type="match status" value="1"/>
</dbReference>
<feature type="transmembrane region" description="Helical" evidence="8">
    <location>
        <begin position="135"/>
        <end position="157"/>
    </location>
</feature>
<evidence type="ECO:0000256" key="6">
    <source>
        <dbReference type="ARBA" id="ARBA00022989"/>
    </source>
</evidence>